<comment type="caution">
    <text evidence="3">The sequence shown here is derived from an EMBL/GenBank/DDBJ whole genome shotgun (WGS) entry which is preliminary data.</text>
</comment>
<sequence>MIPRKLHYCWFGHGPKSQLALDCIASWKDLAPGFELIEWNESNTTKYQNKFYRDAYRNKAYAFVADCVRVQALQEHGGIYLDMDMLMLESPDSLLGYEFFTGYEIDKRPAYGYFGGVAGNHFFREMSQYYNTNRYNRYSPPVITHLFKDLVTENNLEKNEVILSPAVFYCFPYQEREKDYRQFVKSDSLAVHLWDHSWSDGDGFSKDFTRNSNSWLLTEIAKITRDFLWYGYPYSYFRRYLRGFSRILYHRLLGISKTNTHD</sequence>
<dbReference type="PANTHER" id="PTHR32385">
    <property type="entry name" value="MANNOSYL PHOSPHORYLINOSITOL CERAMIDE SYNTHASE"/>
    <property type="match status" value="1"/>
</dbReference>
<dbReference type="GO" id="GO:0000030">
    <property type="term" value="F:mannosyltransferase activity"/>
    <property type="evidence" value="ECO:0007669"/>
    <property type="project" value="TreeGrafter"/>
</dbReference>
<dbReference type="AlphaFoldDB" id="A0A2S7KMR4"/>
<keyword evidence="1" id="KW-0808">Transferase</keyword>
<proteinExistence type="predicted"/>
<dbReference type="InterPro" id="IPR029044">
    <property type="entry name" value="Nucleotide-diphossugar_trans"/>
</dbReference>
<organism evidence="3 4">
    <name type="scientific">Aureitalea marina</name>
    <dbReference type="NCBI Taxonomy" id="930804"/>
    <lineage>
        <taxon>Bacteria</taxon>
        <taxon>Pseudomonadati</taxon>
        <taxon>Bacteroidota</taxon>
        <taxon>Flavobacteriia</taxon>
        <taxon>Flavobacteriales</taxon>
        <taxon>Flavobacteriaceae</taxon>
        <taxon>Aureitalea</taxon>
    </lineage>
</organism>
<name>A0A2S7KMR4_9FLAO</name>
<reference evidence="3 4" key="1">
    <citation type="submission" date="2016-11" db="EMBL/GenBank/DDBJ databases">
        <title>Trade-off between light-utilization and light-protection in marine flavobacteria.</title>
        <authorList>
            <person name="Kumagai Y."/>
        </authorList>
    </citation>
    <scope>NUCLEOTIDE SEQUENCE [LARGE SCALE GENOMIC DNA]</scope>
    <source>
        <strain evidence="3 4">NBRC 107741</strain>
    </source>
</reference>
<evidence type="ECO:0000259" key="2">
    <source>
        <dbReference type="Pfam" id="PF04572"/>
    </source>
</evidence>
<dbReference type="Gene3D" id="3.90.550.20">
    <property type="match status" value="1"/>
</dbReference>
<dbReference type="Pfam" id="PF04488">
    <property type="entry name" value="Gly_transf_sug"/>
    <property type="match status" value="1"/>
</dbReference>
<dbReference type="EMBL" id="MQUB01000001">
    <property type="protein sequence ID" value="PQB03880.1"/>
    <property type="molecule type" value="Genomic_DNA"/>
</dbReference>
<dbReference type="InterPro" id="IPR007577">
    <property type="entry name" value="GlycoTrfase_DXD_sugar-bd_CS"/>
</dbReference>
<dbReference type="PANTHER" id="PTHR32385:SF15">
    <property type="entry name" value="INOSITOL PHOSPHOCERAMIDE MANNOSYLTRANSFERASE 1"/>
    <property type="match status" value="1"/>
</dbReference>
<dbReference type="SUPFAM" id="SSF53448">
    <property type="entry name" value="Nucleotide-diphospho-sugar transferases"/>
    <property type="match status" value="1"/>
</dbReference>
<dbReference type="InterPro" id="IPR051706">
    <property type="entry name" value="Glycosyltransferase_domain"/>
</dbReference>
<evidence type="ECO:0000313" key="4">
    <source>
        <dbReference type="Proteomes" id="UP000239800"/>
    </source>
</evidence>
<protein>
    <recommendedName>
        <fullName evidence="2">Alpha 1,4-glycosyltransferase domain-containing protein</fullName>
    </recommendedName>
</protein>
<feature type="domain" description="Alpha 1,4-glycosyltransferase" evidence="2">
    <location>
        <begin position="121"/>
        <end position="198"/>
    </location>
</feature>
<dbReference type="OrthoDB" id="9802987at2"/>
<accession>A0A2S7KMR4</accession>
<evidence type="ECO:0000256" key="1">
    <source>
        <dbReference type="ARBA" id="ARBA00022679"/>
    </source>
</evidence>
<dbReference type="Pfam" id="PF04572">
    <property type="entry name" value="Gb3_synth"/>
    <property type="match status" value="1"/>
</dbReference>
<gene>
    <name evidence="3" type="ORF">BST85_02385</name>
</gene>
<evidence type="ECO:0000313" key="3">
    <source>
        <dbReference type="EMBL" id="PQB03880.1"/>
    </source>
</evidence>
<dbReference type="InterPro" id="IPR007652">
    <property type="entry name" value="A1-4-GlycosylTfrase_dom"/>
</dbReference>
<keyword evidence="4" id="KW-1185">Reference proteome</keyword>
<dbReference type="GO" id="GO:0051999">
    <property type="term" value="P:mannosyl-inositol phosphorylceramide biosynthetic process"/>
    <property type="evidence" value="ECO:0007669"/>
    <property type="project" value="TreeGrafter"/>
</dbReference>
<dbReference type="RefSeq" id="WP_104811802.1">
    <property type="nucleotide sequence ID" value="NZ_MQUB01000001.1"/>
</dbReference>
<dbReference type="Proteomes" id="UP000239800">
    <property type="component" value="Unassembled WGS sequence"/>
</dbReference>
<dbReference type="GO" id="GO:0016020">
    <property type="term" value="C:membrane"/>
    <property type="evidence" value="ECO:0007669"/>
    <property type="project" value="GOC"/>
</dbReference>